<dbReference type="EMBL" id="EF101928">
    <property type="protein sequence ID" value="ABT16297.1"/>
    <property type="molecule type" value="Genomic_DNA"/>
</dbReference>
<dbReference type="KEGG" id="vg:5470253"/>
<dbReference type="RefSeq" id="YP_001426644.1">
    <property type="nucleotide sequence ID" value="NC_008724.1"/>
</dbReference>
<sequence>MSFRLLLLAIHCIFTSRDVFSIIVAGHFPLTRGPNLLVRHLPPTSTVPGGQARTRPPYVILGVYVASYIFW</sequence>
<evidence type="ECO:0000313" key="1">
    <source>
        <dbReference type="EMBL" id="ABT16297.1"/>
    </source>
</evidence>
<dbReference type="Proteomes" id="UP000202420">
    <property type="component" value="Segment"/>
</dbReference>
<protein>
    <submittedName>
        <fullName evidence="1">Uncharacterized protein z163L</fullName>
    </submittedName>
</protein>
<accession>A7K8C3</accession>
<evidence type="ECO:0000313" key="2">
    <source>
        <dbReference type="Proteomes" id="UP000202420"/>
    </source>
</evidence>
<gene>
    <name evidence="1" type="primary">z163L</name>
    <name evidence="1" type="ORF">ATCV1_z163L</name>
</gene>
<name>A7K8C3_9PHYC</name>
<reference evidence="1 2" key="1">
    <citation type="submission" date="2006-09" db="EMBL/GenBank/DDBJ databases">
        <title>Sequence and annotation of the 288-kb ATCV-1 virus that infects an endosymbiotic Chlorella strain of the heliozoon Acanthocystis turfacea.</title>
        <authorList>
            <person name="Fitzgerald L.A."/>
            <person name="Graves M.V."/>
            <person name="Li X."/>
            <person name="Pfitzner A.J.P."/>
            <person name="Hartigan J."/>
            <person name="Van Etten J.L."/>
        </authorList>
    </citation>
    <scope>NUCLEOTIDE SEQUENCE [LARGE SCALE GENOMIC DNA]</scope>
    <source>
        <strain evidence="1 2">ATCV-1</strain>
    </source>
</reference>
<dbReference type="GeneID" id="5470253"/>
<keyword evidence="2" id="KW-1185">Reference proteome</keyword>
<organism evidence="1 2">
    <name type="scientific">Chlorovirus heliozoae</name>
    <dbReference type="NCBI Taxonomy" id="322019"/>
    <lineage>
        <taxon>Viruses</taxon>
        <taxon>Varidnaviria</taxon>
        <taxon>Bamfordvirae</taxon>
        <taxon>Nucleocytoviricota</taxon>
        <taxon>Megaviricetes</taxon>
        <taxon>Algavirales</taxon>
        <taxon>Phycodnaviridae</taxon>
        <taxon>Chlorovirus</taxon>
    </lineage>
</organism>
<proteinExistence type="predicted"/>